<dbReference type="GO" id="GO:0016301">
    <property type="term" value="F:kinase activity"/>
    <property type="evidence" value="ECO:0007669"/>
    <property type="project" value="UniProtKB-KW"/>
</dbReference>
<sequence length="151" mass="16464">MRESAHKAMRIAFNAAPYSSEVKDFPIHLVKWLFVNAIEGSSLSDQTKPQRIVTQLRQMYPNTDVILTLGAEGCIYAGVDGYFEVPAVNVVPVDTTAAGDTFTGYFLYGILNGFDALRSLQIASQACAIAIIRLGASDSIPFQEEVKLTTL</sequence>
<protein>
    <submittedName>
        <fullName evidence="4">Sulfofructose kinase</fullName>
        <ecNumber evidence="4">2.7.1.184</ecNumber>
    </submittedName>
</protein>
<keyword evidence="1 4" id="KW-0808">Transferase</keyword>
<evidence type="ECO:0000313" key="4">
    <source>
        <dbReference type="EMBL" id="MPN56564.1"/>
    </source>
</evidence>
<evidence type="ECO:0000256" key="2">
    <source>
        <dbReference type="ARBA" id="ARBA00022777"/>
    </source>
</evidence>
<proteinExistence type="predicted"/>
<feature type="domain" description="Carbohydrate kinase PfkB" evidence="3">
    <location>
        <begin position="27"/>
        <end position="141"/>
    </location>
</feature>
<dbReference type="PANTHER" id="PTHR10584">
    <property type="entry name" value="SUGAR KINASE"/>
    <property type="match status" value="1"/>
</dbReference>
<name>A0A645J7W8_9ZZZZ</name>
<dbReference type="InterPro" id="IPR029056">
    <property type="entry name" value="Ribokinase-like"/>
</dbReference>
<gene>
    <name evidence="4" type="ORF">SDC9_204254</name>
</gene>
<reference evidence="4" key="1">
    <citation type="submission" date="2019-08" db="EMBL/GenBank/DDBJ databases">
        <authorList>
            <person name="Kucharzyk K."/>
            <person name="Murdoch R.W."/>
            <person name="Higgins S."/>
            <person name="Loffler F."/>
        </authorList>
    </citation>
    <scope>NUCLEOTIDE SEQUENCE</scope>
</reference>
<accession>A0A645J7W8</accession>
<dbReference type="Gene3D" id="3.40.1190.20">
    <property type="match status" value="1"/>
</dbReference>
<organism evidence="4">
    <name type="scientific">bioreactor metagenome</name>
    <dbReference type="NCBI Taxonomy" id="1076179"/>
    <lineage>
        <taxon>unclassified sequences</taxon>
        <taxon>metagenomes</taxon>
        <taxon>ecological metagenomes</taxon>
    </lineage>
</organism>
<comment type="caution">
    <text evidence="4">The sequence shown here is derived from an EMBL/GenBank/DDBJ whole genome shotgun (WGS) entry which is preliminary data.</text>
</comment>
<dbReference type="EMBL" id="VSSQ01127042">
    <property type="protein sequence ID" value="MPN56564.1"/>
    <property type="molecule type" value="Genomic_DNA"/>
</dbReference>
<dbReference type="Pfam" id="PF00294">
    <property type="entry name" value="PfkB"/>
    <property type="match status" value="1"/>
</dbReference>
<evidence type="ECO:0000256" key="1">
    <source>
        <dbReference type="ARBA" id="ARBA00022679"/>
    </source>
</evidence>
<dbReference type="EC" id="2.7.1.184" evidence="4"/>
<evidence type="ECO:0000259" key="3">
    <source>
        <dbReference type="Pfam" id="PF00294"/>
    </source>
</evidence>
<keyword evidence="2 4" id="KW-0418">Kinase</keyword>
<dbReference type="InterPro" id="IPR011611">
    <property type="entry name" value="PfkB_dom"/>
</dbReference>
<dbReference type="PANTHER" id="PTHR10584:SF166">
    <property type="entry name" value="RIBOKINASE"/>
    <property type="match status" value="1"/>
</dbReference>
<dbReference type="AlphaFoldDB" id="A0A645J7W8"/>
<dbReference type="GO" id="GO:0061594">
    <property type="term" value="F:6-deoxy-6-sulfofructose kinase activity"/>
    <property type="evidence" value="ECO:0007669"/>
    <property type="project" value="UniProtKB-EC"/>
</dbReference>
<dbReference type="SUPFAM" id="SSF53613">
    <property type="entry name" value="Ribokinase-like"/>
    <property type="match status" value="1"/>
</dbReference>